<dbReference type="Pfam" id="PF03473">
    <property type="entry name" value="MOSC"/>
    <property type="match status" value="1"/>
</dbReference>
<dbReference type="AlphaFoldDB" id="A0A239DRK0"/>
<sequence>MDKPPPLHTTLLSGDVRPLGPKGIASGIAKRPNTAPARLTRLGFAGDAQGDTRNHGGIDKAAHHYPFDHYAGWQADLGGHALLDRPGAFGENISTRGLVESDVAIGDRFRLGRALVEISQGRQPCFRLNLRFGIADMARRMQGNGRTGWYYRVIEEGDVAPSDRLTLVDRLTPEWTIDRLWRLLYVDVMDLEGLREMAALPHLPDRWRQTAARRVETRAVEDWRRRLEGD</sequence>
<dbReference type="SUPFAM" id="SSF50800">
    <property type="entry name" value="PK beta-barrel domain-like"/>
    <property type="match status" value="1"/>
</dbReference>
<reference evidence="3" key="1">
    <citation type="submission" date="2017-06" db="EMBL/GenBank/DDBJ databases">
        <authorList>
            <person name="Varghese N."/>
            <person name="Submissions S."/>
        </authorList>
    </citation>
    <scope>NUCLEOTIDE SEQUENCE [LARGE SCALE GENOMIC DNA]</scope>
    <source>
        <strain evidence="3">LNB2</strain>
    </source>
</reference>
<evidence type="ECO:0000313" key="2">
    <source>
        <dbReference type="EMBL" id="SNS35255.1"/>
    </source>
</evidence>
<dbReference type="OrthoDB" id="9786134at2"/>
<dbReference type="Pfam" id="PF03475">
    <property type="entry name" value="YiiM_3-alpha"/>
    <property type="match status" value="1"/>
</dbReference>
<proteinExistence type="predicted"/>
<protein>
    <submittedName>
        <fullName evidence="2">MOSC domain-containing protein YiiM</fullName>
    </submittedName>
</protein>
<dbReference type="Gene3D" id="2.40.33.20">
    <property type="entry name" value="PK beta-barrel domain-like"/>
    <property type="match status" value="1"/>
</dbReference>
<dbReference type="PANTHER" id="PTHR30212:SF2">
    <property type="entry name" value="PROTEIN YIIM"/>
    <property type="match status" value="1"/>
</dbReference>
<feature type="domain" description="MOSC" evidence="1">
    <location>
        <begin position="31"/>
        <end position="168"/>
    </location>
</feature>
<dbReference type="InterPro" id="IPR011037">
    <property type="entry name" value="Pyrv_Knase-like_insert_dom_sf"/>
</dbReference>
<accession>A0A239DRK0</accession>
<evidence type="ECO:0000259" key="1">
    <source>
        <dbReference type="PROSITE" id="PS51340"/>
    </source>
</evidence>
<name>A0A239DRK0_9SPHN</name>
<organism evidence="2 3">
    <name type="scientific">Edaphosphingomonas laterariae</name>
    <dbReference type="NCBI Taxonomy" id="861865"/>
    <lineage>
        <taxon>Bacteria</taxon>
        <taxon>Pseudomonadati</taxon>
        <taxon>Pseudomonadota</taxon>
        <taxon>Alphaproteobacteria</taxon>
        <taxon>Sphingomonadales</taxon>
        <taxon>Rhizorhabdaceae</taxon>
        <taxon>Edaphosphingomonas</taxon>
    </lineage>
</organism>
<dbReference type="GO" id="GO:0003824">
    <property type="term" value="F:catalytic activity"/>
    <property type="evidence" value="ECO:0007669"/>
    <property type="project" value="InterPro"/>
</dbReference>
<gene>
    <name evidence="2" type="ORF">SAMN06295912_10518</name>
</gene>
<evidence type="ECO:0000313" key="3">
    <source>
        <dbReference type="Proteomes" id="UP000198281"/>
    </source>
</evidence>
<dbReference type="EMBL" id="FZOS01000005">
    <property type="protein sequence ID" value="SNS35255.1"/>
    <property type="molecule type" value="Genomic_DNA"/>
</dbReference>
<dbReference type="RefSeq" id="WP_089218755.1">
    <property type="nucleotide sequence ID" value="NZ_FZOS01000005.1"/>
</dbReference>
<dbReference type="InterPro" id="IPR005163">
    <property type="entry name" value="Tri_helical_YiiM-like"/>
</dbReference>
<dbReference type="PROSITE" id="PS51340">
    <property type="entry name" value="MOSC"/>
    <property type="match status" value="1"/>
</dbReference>
<dbReference type="Proteomes" id="UP000198281">
    <property type="component" value="Unassembled WGS sequence"/>
</dbReference>
<keyword evidence="3" id="KW-1185">Reference proteome</keyword>
<dbReference type="InterPro" id="IPR052353">
    <property type="entry name" value="Benzoxazolinone_Detox_Enz"/>
</dbReference>
<dbReference type="InterPro" id="IPR005302">
    <property type="entry name" value="MoCF_Sase_C"/>
</dbReference>
<dbReference type="GO" id="GO:0030151">
    <property type="term" value="F:molybdenum ion binding"/>
    <property type="evidence" value="ECO:0007669"/>
    <property type="project" value="InterPro"/>
</dbReference>
<dbReference type="GO" id="GO:0030170">
    <property type="term" value="F:pyridoxal phosphate binding"/>
    <property type="evidence" value="ECO:0007669"/>
    <property type="project" value="InterPro"/>
</dbReference>
<dbReference type="PANTHER" id="PTHR30212">
    <property type="entry name" value="PROTEIN YIIM"/>
    <property type="match status" value="1"/>
</dbReference>